<dbReference type="InterPro" id="IPR045298">
    <property type="entry name" value="Complex1_LYR_LYRM7"/>
</dbReference>
<protein>
    <recommendedName>
        <fullName evidence="4">Mitochondrial zinc maintenance protein 1, mitochondrial</fullName>
    </recommendedName>
</protein>
<evidence type="ECO:0000313" key="9">
    <source>
        <dbReference type="EMBL" id="KLU90432.1"/>
    </source>
</evidence>
<evidence type="ECO:0000256" key="2">
    <source>
        <dbReference type="ARBA" id="ARBA00009949"/>
    </source>
</evidence>
<gene>
    <name evidence="9" type="ORF">MAPG_10286</name>
</gene>
<dbReference type="GO" id="GO:0005759">
    <property type="term" value="C:mitochondrial matrix"/>
    <property type="evidence" value="ECO:0007669"/>
    <property type="project" value="UniProtKB-SubCell"/>
</dbReference>
<dbReference type="eggNOG" id="ENOG502S6EF">
    <property type="taxonomic scope" value="Eukaryota"/>
</dbReference>
<dbReference type="AlphaFoldDB" id="A0A0C4EC72"/>
<dbReference type="STRING" id="644358.A0A0C4EC72"/>
<keyword evidence="7" id="KW-0143">Chaperone</keyword>
<reference evidence="11" key="2">
    <citation type="submission" date="2010-05" db="EMBL/GenBank/DDBJ databases">
        <title>The genome sequence of Magnaporthe poae strain ATCC 64411.</title>
        <authorList>
            <person name="Ma L.-J."/>
            <person name="Dead R."/>
            <person name="Young S."/>
            <person name="Zeng Q."/>
            <person name="Koehrsen M."/>
            <person name="Alvarado L."/>
            <person name="Berlin A."/>
            <person name="Chapman S.B."/>
            <person name="Chen Z."/>
            <person name="Freedman E."/>
            <person name="Gellesch M."/>
            <person name="Goldberg J."/>
            <person name="Griggs A."/>
            <person name="Gujja S."/>
            <person name="Heilman E.R."/>
            <person name="Heiman D."/>
            <person name="Hepburn T."/>
            <person name="Howarth C."/>
            <person name="Jen D."/>
            <person name="Larson L."/>
            <person name="Mehta T."/>
            <person name="Neiman D."/>
            <person name="Pearson M."/>
            <person name="Roberts A."/>
            <person name="Saif S."/>
            <person name="Shea T."/>
            <person name="Shenoy N."/>
            <person name="Sisk P."/>
            <person name="Stolte C."/>
            <person name="Sykes S."/>
            <person name="Walk T."/>
            <person name="White J."/>
            <person name="Yandava C."/>
            <person name="Haas B."/>
            <person name="Nusbaum C."/>
            <person name="Birren B."/>
        </authorList>
    </citation>
    <scope>NUCLEOTIDE SEQUENCE [LARGE SCALE GENOMIC DNA]</scope>
    <source>
        <strain evidence="11">ATCC 64411 / 73-15</strain>
    </source>
</reference>
<evidence type="ECO:0000256" key="4">
    <source>
        <dbReference type="ARBA" id="ARBA00015108"/>
    </source>
</evidence>
<evidence type="ECO:0000313" key="11">
    <source>
        <dbReference type="Proteomes" id="UP000011715"/>
    </source>
</evidence>
<comment type="subcellular location">
    <subcellularLocation>
        <location evidence="1">Mitochondrion matrix</location>
    </subcellularLocation>
</comment>
<comment type="similarity">
    <text evidence="2">Belongs to the complex I LYR family. MZM1 subfamily.</text>
</comment>
<proteinExistence type="inferred from homology"/>
<dbReference type="OrthoDB" id="529194at2759"/>
<dbReference type="CDD" id="cd20267">
    <property type="entry name" value="Complex1_LYR_LYRM7"/>
    <property type="match status" value="1"/>
</dbReference>
<dbReference type="EnsemblFungi" id="MAPG_10286T0">
    <property type="protein sequence ID" value="MAPG_10286T0"/>
    <property type="gene ID" value="MAPG_10286"/>
</dbReference>
<dbReference type="InterPro" id="IPR050435">
    <property type="entry name" value="MZM1/LYRM7"/>
</dbReference>
<keyword evidence="6" id="KW-0496">Mitochondrion</keyword>
<name>A0A0C4EC72_MAGP6</name>
<keyword evidence="5" id="KW-0809">Transit peptide</keyword>
<dbReference type="VEuPathDB" id="FungiDB:MAPG_10286"/>
<evidence type="ECO:0000256" key="6">
    <source>
        <dbReference type="ARBA" id="ARBA00023128"/>
    </source>
</evidence>
<dbReference type="OMA" id="KYKLRIH"/>
<dbReference type="PANTHER" id="PTHR46749:SF1">
    <property type="entry name" value="COMPLEX III ASSEMBLY FACTOR LYRM7"/>
    <property type="match status" value="1"/>
</dbReference>
<evidence type="ECO:0000256" key="7">
    <source>
        <dbReference type="ARBA" id="ARBA00023186"/>
    </source>
</evidence>
<keyword evidence="11" id="KW-1185">Reference proteome</keyword>
<accession>A0A0C4EC72</accession>
<organism evidence="10 11">
    <name type="scientific">Magnaporthiopsis poae (strain ATCC 64411 / 73-15)</name>
    <name type="common">Kentucky bluegrass fungus</name>
    <name type="synonym">Magnaporthe poae</name>
    <dbReference type="NCBI Taxonomy" id="644358"/>
    <lineage>
        <taxon>Eukaryota</taxon>
        <taxon>Fungi</taxon>
        <taxon>Dikarya</taxon>
        <taxon>Ascomycota</taxon>
        <taxon>Pezizomycotina</taxon>
        <taxon>Sordariomycetes</taxon>
        <taxon>Sordariomycetidae</taxon>
        <taxon>Magnaporthales</taxon>
        <taxon>Magnaporthaceae</taxon>
        <taxon>Magnaporthiopsis</taxon>
    </lineage>
</organism>
<dbReference type="GO" id="GO:0044183">
    <property type="term" value="F:protein folding chaperone"/>
    <property type="evidence" value="ECO:0007669"/>
    <property type="project" value="TreeGrafter"/>
</dbReference>
<reference evidence="9" key="1">
    <citation type="submission" date="2010-05" db="EMBL/GenBank/DDBJ databases">
        <title>The Genome Sequence of Magnaporthe poae strain ATCC 64411.</title>
        <authorList>
            <consortium name="The Broad Institute Genome Sequencing Platform"/>
            <consortium name="Broad Institute Genome Sequencing Center for Infectious Disease"/>
            <person name="Ma L.-J."/>
            <person name="Dead R."/>
            <person name="Young S."/>
            <person name="Zeng Q."/>
            <person name="Koehrsen M."/>
            <person name="Alvarado L."/>
            <person name="Berlin A."/>
            <person name="Chapman S.B."/>
            <person name="Chen Z."/>
            <person name="Freedman E."/>
            <person name="Gellesch M."/>
            <person name="Goldberg J."/>
            <person name="Griggs A."/>
            <person name="Gujja S."/>
            <person name="Heilman E.R."/>
            <person name="Heiman D."/>
            <person name="Hepburn T."/>
            <person name="Howarth C."/>
            <person name="Jen D."/>
            <person name="Larson L."/>
            <person name="Mehta T."/>
            <person name="Neiman D."/>
            <person name="Pearson M."/>
            <person name="Roberts A."/>
            <person name="Saif S."/>
            <person name="Shea T."/>
            <person name="Shenoy N."/>
            <person name="Sisk P."/>
            <person name="Stolte C."/>
            <person name="Sykes S."/>
            <person name="Walk T."/>
            <person name="White J."/>
            <person name="Yandava C."/>
            <person name="Haas B."/>
            <person name="Nusbaum C."/>
            <person name="Birren B."/>
        </authorList>
    </citation>
    <scope>NUCLEOTIDE SEQUENCE</scope>
    <source>
        <strain evidence="9">ATCC 64411</strain>
    </source>
</reference>
<reference evidence="10" key="4">
    <citation type="journal article" date="2015" name="G3 (Bethesda)">
        <title>Genome sequences of three phytopathogenic species of the Magnaporthaceae family of fungi.</title>
        <authorList>
            <person name="Okagaki L.H."/>
            <person name="Nunes C.C."/>
            <person name="Sailsbery J."/>
            <person name="Clay B."/>
            <person name="Brown D."/>
            <person name="John T."/>
            <person name="Oh Y."/>
            <person name="Young N."/>
            <person name="Fitzgerald M."/>
            <person name="Haas B.J."/>
            <person name="Zeng Q."/>
            <person name="Young S."/>
            <person name="Adiconis X."/>
            <person name="Fan L."/>
            <person name="Levin J.Z."/>
            <person name="Mitchell T.K."/>
            <person name="Okubara P.A."/>
            <person name="Farman M.L."/>
            <person name="Kohn L.M."/>
            <person name="Birren B."/>
            <person name="Ma L.-J."/>
            <person name="Dean R.A."/>
        </authorList>
    </citation>
    <scope>NUCLEOTIDE SEQUENCE</scope>
    <source>
        <strain evidence="10">ATCC 64411 / 73-15</strain>
    </source>
</reference>
<evidence type="ECO:0000256" key="5">
    <source>
        <dbReference type="ARBA" id="ARBA00022946"/>
    </source>
</evidence>
<dbReference type="EMBL" id="ADBL01002298">
    <property type="status" value="NOT_ANNOTATED_CDS"/>
    <property type="molecule type" value="Genomic_DNA"/>
</dbReference>
<reference evidence="9" key="3">
    <citation type="submission" date="2011-03" db="EMBL/GenBank/DDBJ databases">
        <title>Annotation of Magnaporthe poae ATCC 64411.</title>
        <authorList>
            <person name="Ma L.-J."/>
            <person name="Dead R."/>
            <person name="Young S.K."/>
            <person name="Zeng Q."/>
            <person name="Gargeya S."/>
            <person name="Fitzgerald M."/>
            <person name="Haas B."/>
            <person name="Abouelleil A."/>
            <person name="Alvarado L."/>
            <person name="Arachchi H.M."/>
            <person name="Berlin A."/>
            <person name="Brown A."/>
            <person name="Chapman S.B."/>
            <person name="Chen Z."/>
            <person name="Dunbar C."/>
            <person name="Freedman E."/>
            <person name="Gearin G."/>
            <person name="Gellesch M."/>
            <person name="Goldberg J."/>
            <person name="Griggs A."/>
            <person name="Gujja S."/>
            <person name="Heiman D."/>
            <person name="Howarth C."/>
            <person name="Larson L."/>
            <person name="Lui A."/>
            <person name="MacDonald P.J.P."/>
            <person name="Mehta T."/>
            <person name="Montmayeur A."/>
            <person name="Murphy C."/>
            <person name="Neiman D."/>
            <person name="Pearson M."/>
            <person name="Priest M."/>
            <person name="Roberts A."/>
            <person name="Saif S."/>
            <person name="Shea T."/>
            <person name="Shenoy N."/>
            <person name="Sisk P."/>
            <person name="Stolte C."/>
            <person name="Sykes S."/>
            <person name="Yandava C."/>
            <person name="Wortman J."/>
            <person name="Nusbaum C."/>
            <person name="Birren B."/>
        </authorList>
    </citation>
    <scope>NUCLEOTIDE SEQUENCE</scope>
    <source>
        <strain evidence="9">ATCC 64411</strain>
    </source>
</reference>
<comment type="function">
    <text evidence="8">Assembly factor required for Rieske Fe-S protein RIP1 incorporation into the cytochrome b-c1 (CIII) complex. Functions as a chaperone, binding to this subunit within the mitochondrial matrix and stabilizing it prior to its translocation and insertion into the late CIII dimeric intermediate within the mitochondrial inner membrane. Modulates the mitochondrial matrix zinc pool.</text>
</comment>
<evidence type="ECO:0000313" key="10">
    <source>
        <dbReference type="EnsemblFungi" id="MAPG_10286T0"/>
    </source>
</evidence>
<evidence type="ECO:0000256" key="1">
    <source>
        <dbReference type="ARBA" id="ARBA00004305"/>
    </source>
</evidence>
<dbReference type="GO" id="GO:0034551">
    <property type="term" value="P:mitochondrial respiratory chain complex III assembly"/>
    <property type="evidence" value="ECO:0007669"/>
    <property type="project" value="InterPro"/>
</dbReference>
<evidence type="ECO:0000256" key="3">
    <source>
        <dbReference type="ARBA" id="ARBA00011589"/>
    </source>
</evidence>
<evidence type="ECO:0000256" key="8">
    <source>
        <dbReference type="ARBA" id="ARBA00025268"/>
    </source>
</evidence>
<dbReference type="EMBL" id="GL876975">
    <property type="protein sequence ID" value="KLU90432.1"/>
    <property type="molecule type" value="Genomic_DNA"/>
</dbReference>
<dbReference type="Proteomes" id="UP000011715">
    <property type="component" value="Unassembled WGS sequence"/>
</dbReference>
<reference evidence="10" key="5">
    <citation type="submission" date="2015-06" db="UniProtKB">
        <authorList>
            <consortium name="EnsemblFungi"/>
        </authorList>
    </citation>
    <scope>IDENTIFICATION</scope>
    <source>
        <strain evidence="10">ATCC 64411</strain>
    </source>
</reference>
<sequence length="111" mass="12507">MSKSSALAAYRHLLRAFAVAFKDDTRVLTAARQQISSQFRDKSLRPCDLEPAIREAEEVAQFLRSNVVQGKMQDDGSYKLNIHDETERGDNDTIRMGGKKITIDGKTCKDM</sequence>
<comment type="subunit">
    <text evidence="3">Interacts with RIP1.</text>
</comment>
<dbReference type="PANTHER" id="PTHR46749">
    <property type="entry name" value="COMPLEX III ASSEMBLY FACTOR LYRM7"/>
    <property type="match status" value="1"/>
</dbReference>